<proteinExistence type="predicted"/>
<dbReference type="Proteomes" id="UP000499080">
    <property type="component" value="Unassembled WGS sequence"/>
</dbReference>
<protein>
    <submittedName>
        <fullName evidence="1">Uncharacterized protein</fullName>
    </submittedName>
</protein>
<accession>A0A4Y2IG60</accession>
<evidence type="ECO:0000313" key="2">
    <source>
        <dbReference type="Proteomes" id="UP000499080"/>
    </source>
</evidence>
<gene>
    <name evidence="1" type="ORF">AVEN_198943_1</name>
</gene>
<comment type="caution">
    <text evidence="1">The sequence shown here is derived from an EMBL/GenBank/DDBJ whole genome shotgun (WGS) entry which is preliminary data.</text>
</comment>
<organism evidence="1 2">
    <name type="scientific">Araneus ventricosus</name>
    <name type="common">Orbweaver spider</name>
    <name type="synonym">Epeira ventricosa</name>
    <dbReference type="NCBI Taxonomy" id="182803"/>
    <lineage>
        <taxon>Eukaryota</taxon>
        <taxon>Metazoa</taxon>
        <taxon>Ecdysozoa</taxon>
        <taxon>Arthropoda</taxon>
        <taxon>Chelicerata</taxon>
        <taxon>Arachnida</taxon>
        <taxon>Araneae</taxon>
        <taxon>Araneomorphae</taxon>
        <taxon>Entelegynae</taxon>
        <taxon>Araneoidea</taxon>
        <taxon>Araneidae</taxon>
        <taxon>Araneus</taxon>
    </lineage>
</organism>
<dbReference type="EMBL" id="BGPR01106525">
    <property type="protein sequence ID" value="GBM76614.1"/>
    <property type="molecule type" value="Genomic_DNA"/>
</dbReference>
<keyword evidence="2" id="KW-1185">Reference proteome</keyword>
<evidence type="ECO:0000313" key="1">
    <source>
        <dbReference type="EMBL" id="GBM76614.1"/>
    </source>
</evidence>
<reference evidence="1 2" key="1">
    <citation type="journal article" date="2019" name="Sci. Rep.">
        <title>Orb-weaving spider Araneus ventricosus genome elucidates the spidroin gene catalogue.</title>
        <authorList>
            <person name="Kono N."/>
            <person name="Nakamura H."/>
            <person name="Ohtoshi R."/>
            <person name="Moran D.A.P."/>
            <person name="Shinohara A."/>
            <person name="Yoshida Y."/>
            <person name="Fujiwara M."/>
            <person name="Mori M."/>
            <person name="Tomita M."/>
            <person name="Arakawa K."/>
        </authorList>
    </citation>
    <scope>NUCLEOTIDE SEQUENCE [LARGE SCALE GENOMIC DNA]</scope>
</reference>
<dbReference type="AlphaFoldDB" id="A0A4Y2IG60"/>
<sequence>MRKFSFEKICCRSATYFNPRTRSLSSTFGPEKYHYWVSARFRSFRCYRNENIGYCGAKKFHNRGLYARKPLMCVHHNRRQKVSITLDRRPYLDQTATDICNLHR</sequence>
<name>A0A4Y2IG60_ARAVE</name>